<dbReference type="AlphaFoldDB" id="A0A832G6F4"/>
<dbReference type="EMBL" id="DSVI01000005">
    <property type="protein sequence ID" value="HGT47261.1"/>
    <property type="molecule type" value="Genomic_DNA"/>
</dbReference>
<sequence>MIYKNRDSKFVIYQVLYIFVITVLALKGADLDLRRVALEEETVDKKVRDSLVTLIDSLYALGLKFDIKIDENLPVENIELKKKLASLNQRLQEVQTKLQELPPPKEEEKPIVEEQTLMPMPISSKQTFIQYTWNLASNTGSVPVEIFDPRDRSKPIVVIPAGQEKKFDLTDQTEVIVKFGSQEDRIKVIPNKPPEIKIEKVTTKMNARDIYVQELQRITVFKVTVIDNRPDQLKITWNGPISVSGPVKDSNGNLIYNVSLKIASTSSAFDDWLDKNGNLRESDGRYKVNFFFIAVDERTKDRVQVGDSFFFTDFSK</sequence>
<keyword evidence="1" id="KW-0472">Membrane</keyword>
<keyword evidence="1" id="KW-1133">Transmembrane helix</keyword>
<organism evidence="2">
    <name type="scientific">Ignavibacterium album</name>
    <dbReference type="NCBI Taxonomy" id="591197"/>
    <lineage>
        <taxon>Bacteria</taxon>
        <taxon>Pseudomonadati</taxon>
        <taxon>Ignavibacteriota</taxon>
        <taxon>Ignavibacteria</taxon>
        <taxon>Ignavibacteriales</taxon>
        <taxon>Ignavibacteriaceae</taxon>
        <taxon>Ignavibacterium</taxon>
    </lineage>
</organism>
<evidence type="ECO:0000313" key="2">
    <source>
        <dbReference type="EMBL" id="HGT47261.1"/>
    </source>
</evidence>
<reference evidence="2" key="1">
    <citation type="journal article" date="2020" name="mSystems">
        <title>Genome- and Community-Level Interaction Insights into Carbon Utilization and Element Cycling Functions of Hydrothermarchaeota in Hydrothermal Sediment.</title>
        <authorList>
            <person name="Zhou Z."/>
            <person name="Liu Y."/>
            <person name="Xu W."/>
            <person name="Pan J."/>
            <person name="Luo Z.H."/>
            <person name="Li M."/>
        </authorList>
    </citation>
    <scope>NUCLEOTIDE SEQUENCE [LARGE SCALE GENOMIC DNA]</scope>
    <source>
        <strain evidence="2">SpSt-500</strain>
    </source>
</reference>
<gene>
    <name evidence="2" type="ORF">ENS56_04455</name>
</gene>
<protein>
    <submittedName>
        <fullName evidence="2">Uncharacterized protein</fullName>
    </submittedName>
</protein>
<comment type="caution">
    <text evidence="2">The sequence shown here is derived from an EMBL/GenBank/DDBJ whole genome shotgun (WGS) entry which is preliminary data.</text>
</comment>
<accession>A0A832G6F4</accession>
<proteinExistence type="predicted"/>
<name>A0A832G6F4_9BACT</name>
<feature type="transmembrane region" description="Helical" evidence="1">
    <location>
        <begin position="12"/>
        <end position="29"/>
    </location>
</feature>
<evidence type="ECO:0000256" key="1">
    <source>
        <dbReference type="SAM" id="Phobius"/>
    </source>
</evidence>
<keyword evidence="1" id="KW-0812">Transmembrane</keyword>